<feature type="transmembrane region" description="Helical" evidence="1">
    <location>
        <begin position="82"/>
        <end position="106"/>
    </location>
</feature>
<dbReference type="Proteomes" id="UP001164745">
    <property type="component" value="Chromosome"/>
</dbReference>
<sequence>MKTIYSFTIIVLCLLYFICIFLNPHAIIEITKTSILLWAQKVVTSLFPYFLIINVLVNSGMISYISYIFLPVAKSIFKISSHGFLAFLIGILSGYPIGVKIVCSLYKENLISKKEATKLLLYVNNSGPLFIIGTVEITF</sequence>
<evidence type="ECO:0000256" key="1">
    <source>
        <dbReference type="SAM" id="Phobius"/>
    </source>
</evidence>
<evidence type="ECO:0000313" key="2">
    <source>
        <dbReference type="EMBL" id="WAM30734.1"/>
    </source>
</evidence>
<protein>
    <recommendedName>
        <fullName evidence="4">Sporulation integral membrane protein YlbJ</fullName>
    </recommendedName>
</protein>
<reference evidence="2" key="1">
    <citation type="submission" date="2022-12" db="EMBL/GenBank/DDBJ databases">
        <authorList>
            <person name="Bing R.G."/>
            <person name="Willard D.J."/>
            <person name="Manesh M.J.H."/>
            <person name="Laemthong T."/>
            <person name="Crosby J.R."/>
            <person name="Kelly R.M."/>
        </authorList>
    </citation>
    <scope>NUCLEOTIDE SEQUENCE</scope>
    <source>
        <strain evidence="2">DSM 8991</strain>
    </source>
</reference>
<gene>
    <name evidence="2" type="ORF">OTJ99_001508</name>
</gene>
<dbReference type="EMBL" id="CP113864">
    <property type="protein sequence ID" value="WAM30734.1"/>
    <property type="molecule type" value="Genomic_DNA"/>
</dbReference>
<keyword evidence="1" id="KW-0472">Membrane</keyword>
<dbReference type="RefSeq" id="WP_235374560.1">
    <property type="nucleotide sequence ID" value="NZ_CP113864.1"/>
</dbReference>
<keyword evidence="3" id="KW-1185">Reference proteome</keyword>
<feature type="transmembrane region" description="Helical" evidence="1">
    <location>
        <begin position="49"/>
        <end position="70"/>
    </location>
</feature>
<name>A0ABY7BDQ1_9FIRM</name>
<feature type="transmembrane region" description="Helical" evidence="1">
    <location>
        <begin position="6"/>
        <end position="28"/>
    </location>
</feature>
<evidence type="ECO:0008006" key="4">
    <source>
        <dbReference type="Google" id="ProtNLM"/>
    </source>
</evidence>
<organism evidence="2 3">
    <name type="scientific">Caldicellulosiruptor naganoensis</name>
    <dbReference type="NCBI Taxonomy" id="29324"/>
    <lineage>
        <taxon>Bacteria</taxon>
        <taxon>Bacillati</taxon>
        <taxon>Bacillota</taxon>
        <taxon>Bacillota incertae sedis</taxon>
        <taxon>Caldicellulosiruptorales</taxon>
        <taxon>Caldicellulosiruptoraceae</taxon>
        <taxon>Caldicellulosiruptor</taxon>
    </lineage>
</organism>
<keyword evidence="1" id="KW-1133">Transmembrane helix</keyword>
<accession>A0ABY7BDQ1</accession>
<proteinExistence type="predicted"/>
<keyword evidence="1" id="KW-0812">Transmembrane</keyword>
<evidence type="ECO:0000313" key="3">
    <source>
        <dbReference type="Proteomes" id="UP001164745"/>
    </source>
</evidence>